<feature type="transmembrane region" description="Helical" evidence="6">
    <location>
        <begin position="68"/>
        <end position="87"/>
    </location>
</feature>
<protein>
    <submittedName>
        <fullName evidence="8">NAD-dependent epimerase/dehydratase</fullName>
    </submittedName>
</protein>
<keyword evidence="3 6" id="KW-1133">Transmembrane helix</keyword>
<feature type="transmembrane region" description="Helical" evidence="6">
    <location>
        <begin position="189"/>
        <end position="210"/>
    </location>
</feature>
<evidence type="ECO:0000256" key="2">
    <source>
        <dbReference type="ARBA" id="ARBA00022692"/>
    </source>
</evidence>
<feature type="transmembrane region" description="Helical" evidence="6">
    <location>
        <begin position="257"/>
        <end position="277"/>
    </location>
</feature>
<comment type="subcellular location">
    <subcellularLocation>
        <location evidence="1">Membrane</location>
        <topology evidence="1">Multi-pass membrane protein</topology>
    </subcellularLocation>
</comment>
<evidence type="ECO:0000256" key="6">
    <source>
        <dbReference type="SAM" id="Phobius"/>
    </source>
</evidence>
<dbReference type="PANTHER" id="PTHR33048:SF47">
    <property type="entry name" value="INTEGRAL MEMBRANE PROTEIN-RELATED"/>
    <property type="match status" value="1"/>
</dbReference>
<reference evidence="8" key="1">
    <citation type="submission" date="2020-04" db="EMBL/GenBank/DDBJ databases">
        <title>Genome Assembly and Annotation of Botryosphaeria dothidea sdau 11-99, a Latent Pathogen of Apple Fruit Ring Rot in China.</title>
        <authorList>
            <person name="Yu C."/>
            <person name="Diao Y."/>
            <person name="Lu Q."/>
            <person name="Zhao J."/>
            <person name="Cui S."/>
            <person name="Peng C."/>
            <person name="He B."/>
            <person name="Liu H."/>
        </authorList>
    </citation>
    <scope>NUCLEOTIDE SEQUENCE [LARGE SCALE GENOMIC DNA]</scope>
    <source>
        <strain evidence="8">Sdau11-99</strain>
    </source>
</reference>
<dbReference type="InterPro" id="IPR052337">
    <property type="entry name" value="SAT4-like"/>
</dbReference>
<evidence type="ECO:0000256" key="1">
    <source>
        <dbReference type="ARBA" id="ARBA00004141"/>
    </source>
</evidence>
<feature type="transmembrane region" description="Helical" evidence="6">
    <location>
        <begin position="107"/>
        <end position="129"/>
    </location>
</feature>
<evidence type="ECO:0000256" key="5">
    <source>
        <dbReference type="ARBA" id="ARBA00038359"/>
    </source>
</evidence>
<proteinExistence type="inferred from homology"/>
<keyword evidence="2 6" id="KW-0812">Transmembrane</keyword>
<dbReference type="InterPro" id="IPR049326">
    <property type="entry name" value="Rhodopsin_dom_fungi"/>
</dbReference>
<dbReference type="PANTHER" id="PTHR33048">
    <property type="entry name" value="PTH11-LIKE INTEGRAL MEMBRANE PROTEIN (AFU_ORTHOLOGUE AFUA_5G11245)"/>
    <property type="match status" value="1"/>
</dbReference>
<comment type="similarity">
    <text evidence="5">Belongs to the SAT4 family.</text>
</comment>
<evidence type="ECO:0000256" key="3">
    <source>
        <dbReference type="ARBA" id="ARBA00022989"/>
    </source>
</evidence>
<feature type="transmembrane region" description="Helical" evidence="6">
    <location>
        <begin position="141"/>
        <end position="163"/>
    </location>
</feature>
<feature type="domain" description="Rhodopsin" evidence="7">
    <location>
        <begin position="54"/>
        <end position="279"/>
    </location>
</feature>
<dbReference type="EMBL" id="WWBZ02000016">
    <property type="protein sequence ID" value="KAF4309012.1"/>
    <property type="molecule type" value="Genomic_DNA"/>
</dbReference>
<dbReference type="Pfam" id="PF20684">
    <property type="entry name" value="Fung_rhodopsin"/>
    <property type="match status" value="1"/>
</dbReference>
<feature type="transmembrane region" description="Helical" evidence="6">
    <location>
        <begin position="222"/>
        <end position="245"/>
    </location>
</feature>
<dbReference type="GO" id="GO:0016020">
    <property type="term" value="C:membrane"/>
    <property type="evidence" value="ECO:0007669"/>
    <property type="project" value="UniProtKB-SubCell"/>
</dbReference>
<accession>A0A8H4NB72</accession>
<evidence type="ECO:0000313" key="8">
    <source>
        <dbReference type="EMBL" id="KAF4309012.1"/>
    </source>
</evidence>
<dbReference type="AlphaFoldDB" id="A0A8H4NB72"/>
<evidence type="ECO:0000256" key="4">
    <source>
        <dbReference type="ARBA" id="ARBA00023136"/>
    </source>
</evidence>
<gene>
    <name evidence="8" type="ORF">GTA08_BOTSDO02403</name>
</gene>
<feature type="transmembrane region" description="Helical" evidence="6">
    <location>
        <begin position="31"/>
        <end position="56"/>
    </location>
</feature>
<keyword evidence="4 6" id="KW-0472">Membrane</keyword>
<dbReference type="OrthoDB" id="3934549at2759"/>
<name>A0A8H4NB72_9PEZI</name>
<organism evidence="8 9">
    <name type="scientific">Botryosphaeria dothidea</name>
    <dbReference type="NCBI Taxonomy" id="55169"/>
    <lineage>
        <taxon>Eukaryota</taxon>
        <taxon>Fungi</taxon>
        <taxon>Dikarya</taxon>
        <taxon>Ascomycota</taxon>
        <taxon>Pezizomycotina</taxon>
        <taxon>Dothideomycetes</taxon>
        <taxon>Dothideomycetes incertae sedis</taxon>
        <taxon>Botryosphaeriales</taxon>
        <taxon>Botryosphaeriaceae</taxon>
        <taxon>Botryosphaeria</taxon>
    </lineage>
</organism>
<evidence type="ECO:0000259" key="7">
    <source>
        <dbReference type="Pfam" id="PF20684"/>
    </source>
</evidence>
<keyword evidence="9" id="KW-1185">Reference proteome</keyword>
<dbReference type="Proteomes" id="UP000572817">
    <property type="component" value="Unassembled WGS sequence"/>
</dbReference>
<evidence type="ECO:0000313" key="9">
    <source>
        <dbReference type="Proteomes" id="UP000572817"/>
    </source>
</evidence>
<comment type="caution">
    <text evidence="8">The sequence shown here is derived from an EMBL/GenBank/DDBJ whole genome shotgun (WGS) entry which is preliminary data.</text>
</comment>
<sequence>MVAKDISEFDWMVAHTAPWKMYDPNVPVVKWRHNMCLVTVVVCNSLSFLILVARLAAQRKRFGRFRKADIMLVFPFWTSQMMMITNGSGYHIKNIKMHWRITHWRWAIGWASFYILEAMVKISLCVSFLPMIPHIFRSFRIMLYVICFISISLSIAVMLVWFFQCRPFMSNFSFKSKVQWCLNIDAARYTWAAVSIVIDLALVYTPIVMVRQVHLSKREVKVLYVVFCGNLLGTVATGASCYGIWVNRVSEANRDLGWTEAIYLMCNSIEILFYVVASSTESPPVATKHGNAMKTEKQLKTGLRCRGLEQGFQSAIQSCQS</sequence>